<feature type="domain" description="PTHB1 hairpin" evidence="5">
    <location>
        <begin position="513"/>
        <end position="613"/>
    </location>
</feature>
<dbReference type="PANTHER" id="PTHR20991:SF0">
    <property type="entry name" value="PROTEIN PTHB1"/>
    <property type="match status" value="1"/>
</dbReference>
<feature type="domain" description="PTHB1 platform" evidence="4">
    <location>
        <begin position="364"/>
        <end position="491"/>
    </location>
</feature>
<dbReference type="Pfam" id="PF14728">
    <property type="entry name" value="PTHB1_GAE"/>
    <property type="match status" value="1"/>
</dbReference>
<feature type="domain" description="PTHB1 GAE" evidence="3">
    <location>
        <begin position="275"/>
        <end position="359"/>
    </location>
</feature>
<feature type="coiled-coil region" evidence="1">
    <location>
        <begin position="572"/>
        <end position="599"/>
    </location>
</feature>
<evidence type="ECO:0008006" key="8">
    <source>
        <dbReference type="Google" id="ProtNLM"/>
    </source>
</evidence>
<evidence type="ECO:0000259" key="2">
    <source>
        <dbReference type="Pfam" id="PF14727"/>
    </source>
</evidence>
<dbReference type="AlphaFoldDB" id="A0A7S2WDC7"/>
<gene>
    <name evidence="7" type="ORF">RMAR1173_LOCUS7763</name>
</gene>
<dbReference type="GO" id="GO:0016020">
    <property type="term" value="C:membrane"/>
    <property type="evidence" value="ECO:0007669"/>
    <property type="project" value="TreeGrafter"/>
</dbReference>
<dbReference type="Pfam" id="PF23339">
    <property type="entry name" value="PTHB1_CtH"/>
    <property type="match status" value="1"/>
</dbReference>
<dbReference type="InterPro" id="IPR055363">
    <property type="entry name" value="PTHB1_hp_dom"/>
</dbReference>
<dbReference type="InterPro" id="IPR026511">
    <property type="entry name" value="PTHB1"/>
</dbReference>
<evidence type="ECO:0000259" key="4">
    <source>
        <dbReference type="Pfam" id="PF23337"/>
    </source>
</evidence>
<feature type="domain" description="PTHB1 C-terminal helix bundle" evidence="6">
    <location>
        <begin position="618"/>
        <end position="691"/>
    </location>
</feature>
<dbReference type="GO" id="GO:0034464">
    <property type="term" value="C:BBSome"/>
    <property type="evidence" value="ECO:0007669"/>
    <property type="project" value="InterPro"/>
</dbReference>
<dbReference type="Pfam" id="PF23337">
    <property type="entry name" value="PTHB1_pf"/>
    <property type="match status" value="1"/>
</dbReference>
<dbReference type="InterPro" id="IPR028074">
    <property type="entry name" value="PHTB1_GAE_dom"/>
</dbReference>
<dbReference type="GO" id="GO:0060271">
    <property type="term" value="P:cilium assembly"/>
    <property type="evidence" value="ECO:0007669"/>
    <property type="project" value="TreeGrafter"/>
</dbReference>
<feature type="domain" description="PTHB1 N-terminal" evidence="2">
    <location>
        <begin position="2"/>
        <end position="180"/>
    </location>
</feature>
<dbReference type="EMBL" id="HBHJ01011908">
    <property type="protein sequence ID" value="CAD9680038.1"/>
    <property type="molecule type" value="Transcribed_RNA"/>
</dbReference>
<dbReference type="Pfam" id="PF14727">
    <property type="entry name" value="PHTB1_N"/>
    <property type="match status" value="1"/>
</dbReference>
<evidence type="ECO:0000259" key="6">
    <source>
        <dbReference type="Pfam" id="PF23339"/>
    </source>
</evidence>
<dbReference type="Pfam" id="PF23338">
    <property type="entry name" value="PTHB1_hp"/>
    <property type="match status" value="1"/>
</dbReference>
<dbReference type="InterPro" id="IPR028073">
    <property type="entry name" value="PHTB1_N_dom"/>
</dbReference>
<dbReference type="InterPro" id="IPR055362">
    <property type="entry name" value="PTHB1_pf_dom"/>
</dbReference>
<sequence length="705" mass="75602">MAYKYHTLAMAAGDDGTADEAAGKAGAGDGGVGITVGKKAQPYWVRKIGETVLDMRVGRVVGPDGDSGILVLGERTMFTLRFSGVVVHQKRFSEDNPVSLGLYAPQPSSGPGGRPPKQNLLVGTLQKQLLVYQGWSLVWSAAMESVPIALAVAQFGDTRGLIVALDDEGTLTVNYLGTDPATSSVVPARAAEPDYEAIDAEHRRLLNIVREAQTSGGSAADVNQRLELRVTCPKLLDPPPATPEEVEAARELVEAHPTLAWSSQHAAGGSGLVSATARLFVKFIGSGEVRNVDVAVSAPDYVFVRENSFHIPVVRGGSATPLVFPIVLCATTALLPNELCATVTATYQTASGQPRTATAAFDVPLGLACHLEAPQANGGHGNFKLTLDTNRPPCQLVPLFEDMVAQLPDGEDAAQVIGSTANSVLCFRYHFLAAPDHFPGGEEPRSGEAVDATILVSKSSGRYRIQSSSLPAIYLICSELVKRLQARFGSDGGSDGGEAKGEDTFRVTYSDQLPFQDFFAVIDHHFDCRGGLLEANSLLNDRAHQYRVIEKRLLVRFKDKNPAPLAQLDEVLSETHQQIVELGHRVEEAQRRLKRAANALSCTTGLVLLLIQFCFALGEEDMEVLRTFLTPQVQDNVDQGWEEQVDAALTHLLKTSLAKTAKEASMLAQPLSMPRDTSKLKRHITIVCDRLAKGAMLASGGGGKK</sequence>
<reference evidence="7" key="1">
    <citation type="submission" date="2021-01" db="EMBL/GenBank/DDBJ databases">
        <authorList>
            <person name="Corre E."/>
            <person name="Pelletier E."/>
            <person name="Niang G."/>
            <person name="Scheremetjew M."/>
            <person name="Finn R."/>
            <person name="Kale V."/>
            <person name="Holt S."/>
            <person name="Cochrane G."/>
            <person name="Meng A."/>
            <person name="Brown T."/>
            <person name="Cohen L."/>
        </authorList>
    </citation>
    <scope>NUCLEOTIDE SEQUENCE</scope>
    <source>
        <strain evidence="7">CCMP1243</strain>
    </source>
</reference>
<evidence type="ECO:0000313" key="7">
    <source>
        <dbReference type="EMBL" id="CAD9680038.1"/>
    </source>
</evidence>
<protein>
    <recommendedName>
        <fullName evidence="8">PTHB1 N-terminal domain-containing protein</fullName>
    </recommendedName>
</protein>
<evidence type="ECO:0000259" key="3">
    <source>
        <dbReference type="Pfam" id="PF14728"/>
    </source>
</evidence>
<proteinExistence type="predicted"/>
<accession>A0A7S2WDC7</accession>
<dbReference type="PANTHER" id="PTHR20991">
    <property type="entry name" value="PARATHYROID HORMONE-RESPONSIVE B1 GENE"/>
    <property type="match status" value="1"/>
</dbReference>
<dbReference type="InterPro" id="IPR055364">
    <property type="entry name" value="PTHB1_CtH_dom"/>
</dbReference>
<evidence type="ECO:0000256" key="1">
    <source>
        <dbReference type="SAM" id="Coils"/>
    </source>
</evidence>
<keyword evidence="1" id="KW-0175">Coiled coil</keyword>
<organism evidence="7">
    <name type="scientific">Rhizochromulina marina</name>
    <dbReference type="NCBI Taxonomy" id="1034831"/>
    <lineage>
        <taxon>Eukaryota</taxon>
        <taxon>Sar</taxon>
        <taxon>Stramenopiles</taxon>
        <taxon>Ochrophyta</taxon>
        <taxon>Dictyochophyceae</taxon>
        <taxon>Rhizochromulinales</taxon>
        <taxon>Rhizochromulina</taxon>
    </lineage>
</organism>
<name>A0A7S2WDC7_9STRA</name>
<evidence type="ECO:0000259" key="5">
    <source>
        <dbReference type="Pfam" id="PF23338"/>
    </source>
</evidence>